<sequence length="243" mass="27526">MANSNEIVVSPIETEQDIEQAVWCLSESFGRQTSDSLWMSINPGWDTEQGRKRNAESMIKRWKSVTTNNDGQLNAIYLKATILDQKTGERRVAGVAIWSQLSFVDGYGVPFDGDMSAAVQDLDEKNKRFAMQMFHSLFKRRVEYCREVSASDRQPPAIFVLDLCGVDPAYQRRGIAAKLVQYGLEEAKKRGNLECTTEGSAMGRHVYRRLGFKDEGTGDIEFEVDDEFKDWDKPSNVFLRTGA</sequence>
<dbReference type="InterPro" id="IPR052523">
    <property type="entry name" value="Trichothecene_AcTrans"/>
</dbReference>
<dbReference type="InterPro" id="IPR000182">
    <property type="entry name" value="GNAT_dom"/>
</dbReference>
<name>A0A2K1QPV9_9PEZI</name>
<feature type="domain" description="N-acetyltransferase" evidence="1">
    <location>
        <begin position="161"/>
        <end position="243"/>
    </location>
</feature>
<comment type="caution">
    <text evidence="2">The sequence shown here is derived from an EMBL/GenBank/DDBJ whole genome shotgun (WGS) entry which is preliminary data.</text>
</comment>
<gene>
    <name evidence="2" type="ORF">CAC42_5016</name>
</gene>
<dbReference type="InterPro" id="IPR016181">
    <property type="entry name" value="Acyl_CoA_acyltransferase"/>
</dbReference>
<dbReference type="PANTHER" id="PTHR42791:SF14">
    <property type="entry name" value="N-ACETYLTRANSFERASE DOMAIN-CONTAINING PROTEIN"/>
    <property type="match status" value="1"/>
</dbReference>
<dbReference type="GO" id="GO:0016747">
    <property type="term" value="F:acyltransferase activity, transferring groups other than amino-acyl groups"/>
    <property type="evidence" value="ECO:0007669"/>
    <property type="project" value="InterPro"/>
</dbReference>
<dbReference type="PANTHER" id="PTHR42791">
    <property type="entry name" value="GNAT FAMILY ACETYLTRANSFERASE"/>
    <property type="match status" value="1"/>
</dbReference>
<evidence type="ECO:0000313" key="2">
    <source>
        <dbReference type="EMBL" id="PNS17052.1"/>
    </source>
</evidence>
<dbReference type="AlphaFoldDB" id="A0A2K1QPV9"/>
<dbReference type="STRING" id="2082308.A0A2K1QPV9"/>
<reference evidence="2 3" key="1">
    <citation type="submission" date="2017-06" db="EMBL/GenBank/DDBJ databases">
        <title>Draft genome sequence of a variant of Elsinoe murrayae.</title>
        <authorList>
            <person name="Cheng Q."/>
        </authorList>
    </citation>
    <scope>NUCLEOTIDE SEQUENCE [LARGE SCALE GENOMIC DNA]</scope>
    <source>
        <strain evidence="2 3">CQ-2017a</strain>
    </source>
</reference>
<dbReference type="OrthoDB" id="2832510at2759"/>
<proteinExistence type="predicted"/>
<evidence type="ECO:0000259" key="1">
    <source>
        <dbReference type="PROSITE" id="PS51186"/>
    </source>
</evidence>
<dbReference type="CDD" id="cd04301">
    <property type="entry name" value="NAT_SF"/>
    <property type="match status" value="1"/>
</dbReference>
<keyword evidence="3" id="KW-1185">Reference proteome</keyword>
<dbReference type="SUPFAM" id="SSF55729">
    <property type="entry name" value="Acyl-CoA N-acyltransferases (Nat)"/>
    <property type="match status" value="1"/>
</dbReference>
<dbReference type="PROSITE" id="PS51186">
    <property type="entry name" value="GNAT"/>
    <property type="match status" value="1"/>
</dbReference>
<evidence type="ECO:0000313" key="3">
    <source>
        <dbReference type="Proteomes" id="UP000243797"/>
    </source>
</evidence>
<dbReference type="Pfam" id="PF13508">
    <property type="entry name" value="Acetyltransf_7"/>
    <property type="match status" value="1"/>
</dbReference>
<organism evidence="2 3">
    <name type="scientific">Sphaceloma murrayae</name>
    <dbReference type="NCBI Taxonomy" id="2082308"/>
    <lineage>
        <taxon>Eukaryota</taxon>
        <taxon>Fungi</taxon>
        <taxon>Dikarya</taxon>
        <taxon>Ascomycota</taxon>
        <taxon>Pezizomycotina</taxon>
        <taxon>Dothideomycetes</taxon>
        <taxon>Dothideomycetidae</taxon>
        <taxon>Myriangiales</taxon>
        <taxon>Elsinoaceae</taxon>
        <taxon>Sphaceloma</taxon>
    </lineage>
</organism>
<dbReference type="Gene3D" id="3.40.630.30">
    <property type="match status" value="1"/>
</dbReference>
<accession>A0A2K1QPV9</accession>
<dbReference type="Proteomes" id="UP000243797">
    <property type="component" value="Unassembled WGS sequence"/>
</dbReference>
<dbReference type="EMBL" id="NKHZ01000055">
    <property type="protein sequence ID" value="PNS17052.1"/>
    <property type="molecule type" value="Genomic_DNA"/>
</dbReference>
<protein>
    <submittedName>
        <fullName evidence="2">Importin subunit beta-2</fullName>
    </submittedName>
</protein>
<dbReference type="InParanoid" id="A0A2K1QPV9"/>